<organism evidence="1 2">
    <name type="scientific">Caenorhabditis tropicalis</name>
    <dbReference type="NCBI Taxonomy" id="1561998"/>
    <lineage>
        <taxon>Eukaryota</taxon>
        <taxon>Metazoa</taxon>
        <taxon>Ecdysozoa</taxon>
        <taxon>Nematoda</taxon>
        <taxon>Chromadorea</taxon>
        <taxon>Rhabditida</taxon>
        <taxon>Rhabditina</taxon>
        <taxon>Rhabditomorpha</taxon>
        <taxon>Rhabditoidea</taxon>
        <taxon>Rhabditidae</taxon>
        <taxon>Peloderinae</taxon>
        <taxon>Caenorhabditis</taxon>
    </lineage>
</organism>
<dbReference type="WBParaSite" id="Csp11.Scaffold541.g3402.t1">
    <property type="protein sequence ID" value="Csp11.Scaffold541.g3402.t1"/>
    <property type="gene ID" value="Csp11.Scaffold541.g3402"/>
</dbReference>
<dbReference type="Proteomes" id="UP000095282">
    <property type="component" value="Unplaced"/>
</dbReference>
<dbReference type="AlphaFoldDB" id="A0A1I7T8B7"/>
<accession>A0A1I7T8B7</accession>
<name>A0A1I7T8B7_9PELO</name>
<protein>
    <submittedName>
        <fullName evidence="2">Ovule protein</fullName>
    </submittedName>
</protein>
<keyword evidence="1" id="KW-1185">Reference proteome</keyword>
<evidence type="ECO:0000313" key="1">
    <source>
        <dbReference type="Proteomes" id="UP000095282"/>
    </source>
</evidence>
<reference evidence="2" key="1">
    <citation type="submission" date="2016-11" db="UniProtKB">
        <authorList>
            <consortium name="WormBaseParasite"/>
        </authorList>
    </citation>
    <scope>IDENTIFICATION</scope>
</reference>
<sequence length="86" mass="9367">MPPTDSTIYSFATSKSASPKNAACLNNQTIKSTSCQSKIVHLSSKTFAPPTKSTTLINSASVHLPTQSRLLKPKQMATFRQSSYQF</sequence>
<proteinExistence type="predicted"/>
<evidence type="ECO:0000313" key="2">
    <source>
        <dbReference type="WBParaSite" id="Csp11.Scaffold541.g3402.t1"/>
    </source>
</evidence>